<name>A0AAV4RZK5_CAEEX</name>
<proteinExistence type="predicted"/>
<keyword evidence="2" id="KW-1185">Reference proteome</keyword>
<sequence>MCGKSEAEDEGSEVTIWNRGGTEKNRTFSHRDISFECGSHQNHIYHSNFQSINLPEEESLQYFRLKRYDHLRTEQKEDNKIFPEYSWISSVLSNRSIFNLSCTSMSYMNICISPHSVFYVWKTEAGDEVK</sequence>
<organism evidence="1 2">
    <name type="scientific">Caerostris extrusa</name>
    <name type="common">Bark spider</name>
    <name type="synonym">Caerostris bankana</name>
    <dbReference type="NCBI Taxonomy" id="172846"/>
    <lineage>
        <taxon>Eukaryota</taxon>
        <taxon>Metazoa</taxon>
        <taxon>Ecdysozoa</taxon>
        <taxon>Arthropoda</taxon>
        <taxon>Chelicerata</taxon>
        <taxon>Arachnida</taxon>
        <taxon>Araneae</taxon>
        <taxon>Araneomorphae</taxon>
        <taxon>Entelegynae</taxon>
        <taxon>Araneoidea</taxon>
        <taxon>Araneidae</taxon>
        <taxon>Caerostris</taxon>
    </lineage>
</organism>
<gene>
    <name evidence="1" type="ORF">CEXT_421011</name>
</gene>
<evidence type="ECO:0000313" key="1">
    <source>
        <dbReference type="EMBL" id="GIY26875.1"/>
    </source>
</evidence>
<dbReference type="AlphaFoldDB" id="A0AAV4RZK5"/>
<reference evidence="1 2" key="1">
    <citation type="submission" date="2021-06" db="EMBL/GenBank/DDBJ databases">
        <title>Caerostris extrusa draft genome.</title>
        <authorList>
            <person name="Kono N."/>
            <person name="Arakawa K."/>
        </authorList>
    </citation>
    <scope>NUCLEOTIDE SEQUENCE [LARGE SCALE GENOMIC DNA]</scope>
</reference>
<protein>
    <submittedName>
        <fullName evidence="1">Uncharacterized protein</fullName>
    </submittedName>
</protein>
<accession>A0AAV4RZK5</accession>
<comment type="caution">
    <text evidence="1">The sequence shown here is derived from an EMBL/GenBank/DDBJ whole genome shotgun (WGS) entry which is preliminary data.</text>
</comment>
<dbReference type="EMBL" id="BPLR01008743">
    <property type="protein sequence ID" value="GIY26875.1"/>
    <property type="molecule type" value="Genomic_DNA"/>
</dbReference>
<evidence type="ECO:0000313" key="2">
    <source>
        <dbReference type="Proteomes" id="UP001054945"/>
    </source>
</evidence>
<dbReference type="Proteomes" id="UP001054945">
    <property type="component" value="Unassembled WGS sequence"/>
</dbReference>